<dbReference type="GO" id="GO:0016989">
    <property type="term" value="F:sigma factor antagonist activity"/>
    <property type="evidence" value="ECO:0007669"/>
    <property type="project" value="InterPro"/>
</dbReference>
<keyword evidence="3" id="KW-1185">Reference proteome</keyword>
<proteinExistence type="predicted"/>
<dbReference type="Pfam" id="PF03872">
    <property type="entry name" value="RseA_N"/>
    <property type="match status" value="1"/>
</dbReference>
<dbReference type="KEGG" id="rsb:RS694_14585"/>
<dbReference type="eggNOG" id="COG3073">
    <property type="taxonomic scope" value="Bacteria"/>
</dbReference>
<evidence type="ECO:0000259" key="1">
    <source>
        <dbReference type="Pfam" id="PF03872"/>
    </source>
</evidence>
<dbReference type="Gene3D" id="1.10.10.880">
    <property type="entry name" value="Anti sigma-E protein RseA, N-terminal domain"/>
    <property type="match status" value="1"/>
</dbReference>
<evidence type="ECO:0000313" key="3">
    <source>
        <dbReference type="Proteomes" id="UP000186110"/>
    </source>
</evidence>
<dbReference type="InterPro" id="IPR005572">
    <property type="entry name" value="Anti-sigma_E_RseA_N"/>
</dbReference>
<organism evidence="2 3">
    <name type="scientific">Rhodoferax saidenbachensis</name>
    <dbReference type="NCBI Taxonomy" id="1484693"/>
    <lineage>
        <taxon>Bacteria</taxon>
        <taxon>Pseudomonadati</taxon>
        <taxon>Pseudomonadota</taxon>
        <taxon>Betaproteobacteria</taxon>
        <taxon>Burkholderiales</taxon>
        <taxon>Comamonadaceae</taxon>
        <taxon>Rhodoferax</taxon>
    </lineage>
</organism>
<dbReference type="InterPro" id="IPR052383">
    <property type="entry name" value="Anti-sigma-E_RseA-like"/>
</dbReference>
<dbReference type="AlphaFoldDB" id="A0A1P8KCC3"/>
<feature type="domain" description="Anti sigma-E protein RseA N-terminal" evidence="1">
    <location>
        <begin position="10"/>
        <end position="84"/>
    </location>
</feature>
<evidence type="ECO:0000313" key="2">
    <source>
        <dbReference type="EMBL" id="APW43639.1"/>
    </source>
</evidence>
<gene>
    <name evidence="2" type="ORF">RS694_14585</name>
</gene>
<dbReference type="EMBL" id="CP019239">
    <property type="protein sequence ID" value="APW43639.1"/>
    <property type="molecule type" value="Genomic_DNA"/>
</dbReference>
<dbReference type="SUPFAM" id="SSF89069">
    <property type="entry name" value="N-terminal, cytoplasmic domain of anti-sigmaE factor RseA"/>
    <property type="match status" value="1"/>
</dbReference>
<dbReference type="InterPro" id="IPR036147">
    <property type="entry name" value="Anti-sigma_E_RseA_N_sf"/>
</dbReference>
<dbReference type="RefSeq" id="WP_029709103.1">
    <property type="nucleotide sequence ID" value="NZ_CP019239.1"/>
</dbReference>
<dbReference type="Proteomes" id="UP000186110">
    <property type="component" value="Chromosome"/>
</dbReference>
<sequence>MSNLKPLSGEQLSDAMDGRLRGEDGSVLDALLSDPQAVQAWHLHHVIGDVLRSEELAPSARDLAFWDRLERKLADEPARPSVPLVMPMDVPVRSASAANASVLRWKWLAGVACAVLVSVVGSGAWNQFTGNADAQMATSVPATTESSSQLALVPQAPVMLRDPQLDALMAAHHQLGGHSALQMPSGFLRNATFERPAQ</sequence>
<dbReference type="PANTHER" id="PTHR38104">
    <property type="match status" value="1"/>
</dbReference>
<dbReference type="STRING" id="1484693.RS694_14585"/>
<protein>
    <recommendedName>
        <fullName evidence="1">Anti sigma-E protein RseA N-terminal domain-containing protein</fullName>
    </recommendedName>
</protein>
<accession>A0A1P8KCC3</accession>
<name>A0A1P8KCC3_9BURK</name>
<dbReference type="PANTHER" id="PTHR38104:SF1">
    <property type="entry name" value="ANTI-SIGMA-E FACTOR RSEA"/>
    <property type="match status" value="1"/>
</dbReference>
<reference evidence="2 3" key="1">
    <citation type="submission" date="2017-01" db="EMBL/GenBank/DDBJ databases">
        <authorList>
            <person name="Mah S.A."/>
            <person name="Swanson W.J."/>
            <person name="Moy G.W."/>
            <person name="Vacquier V.D."/>
        </authorList>
    </citation>
    <scope>NUCLEOTIDE SEQUENCE [LARGE SCALE GENOMIC DNA]</scope>
    <source>
        <strain evidence="2 3">DSM 22694</strain>
    </source>
</reference>
<dbReference type="CDD" id="cd16328">
    <property type="entry name" value="RseA_N"/>
    <property type="match status" value="1"/>
</dbReference>